<feature type="transmembrane region" description="Helical" evidence="1">
    <location>
        <begin position="88"/>
        <end position="109"/>
    </location>
</feature>
<gene>
    <name evidence="2" type="ORF">HBH39_14740</name>
</gene>
<keyword evidence="1" id="KW-1133">Transmembrane helix</keyword>
<accession>A0A6G9QM12</accession>
<organism evidence="2 3">
    <name type="scientific">Shewanella aestuarii</name>
    <dbReference type="NCBI Taxonomy" id="1028752"/>
    <lineage>
        <taxon>Bacteria</taxon>
        <taxon>Pseudomonadati</taxon>
        <taxon>Pseudomonadota</taxon>
        <taxon>Gammaproteobacteria</taxon>
        <taxon>Alteromonadales</taxon>
        <taxon>Shewanellaceae</taxon>
        <taxon>Shewanella</taxon>
    </lineage>
</organism>
<dbReference type="KEGG" id="saes:HBH39_14740"/>
<keyword evidence="3" id="KW-1185">Reference proteome</keyword>
<dbReference type="RefSeq" id="WP_167679442.1">
    <property type="nucleotide sequence ID" value="NZ_CP050313.1"/>
</dbReference>
<evidence type="ECO:0000256" key="1">
    <source>
        <dbReference type="SAM" id="Phobius"/>
    </source>
</evidence>
<dbReference type="AlphaFoldDB" id="A0A6G9QM12"/>
<evidence type="ECO:0000313" key="3">
    <source>
        <dbReference type="Proteomes" id="UP000502608"/>
    </source>
</evidence>
<keyword evidence="1" id="KW-0812">Transmembrane</keyword>
<keyword evidence="1" id="KW-0472">Membrane</keyword>
<dbReference type="EMBL" id="CP050313">
    <property type="protein sequence ID" value="QIR15586.1"/>
    <property type="molecule type" value="Genomic_DNA"/>
</dbReference>
<proteinExistence type="predicted"/>
<evidence type="ECO:0000313" key="2">
    <source>
        <dbReference type="EMBL" id="QIR15586.1"/>
    </source>
</evidence>
<sequence length="924" mass="98411">MNAASLPSQQNTIIEEIKNRVLEIDALRNGTKHPQEIDLPLDYVSALDEITQIDREEIEDIARDVIAKHKNITRYVPQKRQKTKERDLNHWLINISLLLIGVVVVQVVFLDDGSPKDPHEKTFATKVATTDFSAFGDDISDTFASVIQAAQAVIPTRDSLADLPFSYNDVEQAAAETYSAIVTSTQDLFVEESPSQLLPEQTESSQQASADIKLANTVTESLTPDVSENQTVEEIAAIEFAMTQANLPAKNINVVATEQISQDADVNQITEHNDAQTLQDQRLSKAALIDDAVVEVIDVADVTEVTEVPATVDVADVSEVTEVPATVEVADVSEVTEVPATVEVADVSEVTEVPATVEVADVSEVTEEPATVEVADVSEVTEVPATVEVADVSEVTEVPAKVEVADVSKVPTTVKIADVSAAKEVPATVEVADASEVTEVPATVEVADVSAATEVPVTVEVAEVVKDVNLAHVTDAQVTSTDVASTTITTTASHPLDKSSLEETKQAEKTAAILAQQDQSQSLQAIDSQSKAEAGLFDTVRNKFNAFVASIMSSEVETHVASQSTNAQKAQTVSKTAINELETTVAAPIKTVETTAIEVASSPLPAEAASSIGELESELVTQTVETSEILESDISNEDAILQVETSAGLIEPHIVTHDEGLTVGNSAPISTAPESTPQAEELVKIVEPQDNTIESIATEADAEIAITEKVTPEEAILTVGLAQPISTEPEPQALTTKTPSPTDEPVTVATEIITDKSTTQVTRITLDSDDAIDEVTEKIIAAQQAPIQQPVIQQPAVQPVGFNGLNLKLQLNSIVDLSQLAKMSVNQFYGFEARLPKPADNIPLPVNDLKAHPLIKDIYLSEQSNVIVKLASSFGEDSELTFIPSVTTNGGFINWKCNTNIDPSLLTGPGESPCDLTKSAAVNP</sequence>
<reference evidence="2 3" key="1">
    <citation type="submission" date="2020-03" db="EMBL/GenBank/DDBJ databases">
        <title>Complete genome sequence of Shewanella sp.</title>
        <authorList>
            <person name="Kim Y.-S."/>
            <person name="Kim S.-J."/>
            <person name="Jung H.-K."/>
            <person name="Kim K.-H."/>
        </authorList>
    </citation>
    <scope>NUCLEOTIDE SEQUENCE [LARGE SCALE GENOMIC DNA]</scope>
    <source>
        <strain evidence="2 3">PN3F2</strain>
    </source>
</reference>
<dbReference type="Proteomes" id="UP000502608">
    <property type="component" value="Chromosome"/>
</dbReference>
<protein>
    <submittedName>
        <fullName evidence="2">Uncharacterized protein</fullName>
    </submittedName>
</protein>
<name>A0A6G9QM12_9GAMM</name>